<comment type="catalytic activity">
    <reaction evidence="18">
        <text>ATP + (deoxyribonucleotide)n-3'-hydroxyl + 5'-phospho-(deoxyribonucleotide)m = (deoxyribonucleotide)n+m + AMP + diphosphate.</text>
        <dbReference type="EC" id="6.5.1.1"/>
    </reaction>
</comment>
<keyword evidence="14" id="KW-0234">DNA repair</keyword>
<keyword evidence="6" id="KW-0436">Ligase</keyword>
<dbReference type="GO" id="GO:0003677">
    <property type="term" value="F:DNA binding"/>
    <property type="evidence" value="ECO:0007669"/>
    <property type="project" value="InterPro"/>
</dbReference>
<dbReference type="Proteomes" id="UP001159428">
    <property type="component" value="Unassembled WGS sequence"/>
</dbReference>
<dbReference type="InterPro" id="IPR000977">
    <property type="entry name" value="DNA_ligase_ATP-dep"/>
</dbReference>
<dbReference type="SUPFAM" id="SSF56091">
    <property type="entry name" value="DNA ligase/mRNA capping enzyme, catalytic domain"/>
    <property type="match status" value="1"/>
</dbReference>
<dbReference type="SUPFAM" id="SSF117018">
    <property type="entry name" value="ATP-dependent DNA ligase DNA-binding domain"/>
    <property type="match status" value="1"/>
</dbReference>
<dbReference type="SUPFAM" id="SSF52113">
    <property type="entry name" value="BRCT domain"/>
    <property type="match status" value="2"/>
</dbReference>
<name>A0AAU9XYW3_9CNID</name>
<dbReference type="Pfam" id="PF11411">
    <property type="entry name" value="DNA_ligase_IV"/>
    <property type="match status" value="1"/>
</dbReference>
<evidence type="ECO:0000256" key="9">
    <source>
        <dbReference type="ARBA" id="ARBA00022741"/>
    </source>
</evidence>
<dbReference type="Pfam" id="PF04675">
    <property type="entry name" value="DNA_ligase_A_N"/>
    <property type="match status" value="1"/>
</dbReference>
<evidence type="ECO:0000313" key="24">
    <source>
        <dbReference type="Proteomes" id="UP001159428"/>
    </source>
</evidence>
<dbReference type="InterPro" id="IPR012310">
    <property type="entry name" value="DNA_ligase_ATP-dep_cent"/>
</dbReference>
<keyword evidence="24" id="KW-1185">Reference proteome</keyword>
<dbReference type="Gene3D" id="3.30.470.30">
    <property type="entry name" value="DNA ligase/mRNA capping enzyme"/>
    <property type="match status" value="1"/>
</dbReference>
<dbReference type="FunFam" id="3.30.470.30:FF:000008">
    <property type="entry name" value="DNA ligase"/>
    <property type="match status" value="1"/>
</dbReference>
<dbReference type="Pfam" id="PF00533">
    <property type="entry name" value="BRCT"/>
    <property type="match status" value="1"/>
</dbReference>
<dbReference type="InterPro" id="IPR012308">
    <property type="entry name" value="DNA_ligase_ATP-dep_N"/>
</dbReference>
<dbReference type="Pfam" id="PF01068">
    <property type="entry name" value="DNA_ligase_A_M"/>
    <property type="match status" value="1"/>
</dbReference>
<feature type="region of interest" description="Disordered" evidence="20">
    <location>
        <begin position="624"/>
        <end position="644"/>
    </location>
</feature>
<keyword evidence="15" id="KW-0539">Nucleus</keyword>
<dbReference type="AlphaFoldDB" id="A0AAU9XYW3"/>
<evidence type="ECO:0000256" key="8">
    <source>
        <dbReference type="ARBA" id="ARBA00022737"/>
    </source>
</evidence>
<dbReference type="PROSITE" id="PS50160">
    <property type="entry name" value="DNA_LIGASE_A3"/>
    <property type="match status" value="1"/>
</dbReference>
<sequence>MAGVSTVEVATQVPFYDLCALLERIASTTGTEKKKKILELFVNSWRETHAKLHGTSKTTDSFHSGMRLLLPHLDKERGAYGMKEVVLAKYYIEILSIGKDSTDGRKLLNYRAPKNAKQDSVADFASVAYFVLRNRCPEKGSLKIDQVNKYLDQLASANIDHKRDEAKKALQLLLRNTSALEQKWLIRIIFKELKIGLSENSVFNVYHPDAMELFGVCNSLPKVCMDLHDRSIRMNEAEMSLFSPFRPMLAERKHINEVEKVMNNQSFYIETKIDGERMQLHKDKDSFMYFSRSANEYTHVFGGDPSSGVLTPHIPGCFSSSVHSCILDGEMVVVDPKTDTWLSKGMNVDVKSLTAYENDEGHHPCFIVFDILIINEKKLANVPLRERIKSMEDMLKPKPGYLQFVERQEVVSKEDVVKALNTAIDKREEGLVVKSPSSVYKPNSRSGSGWVKIKPEYVDSLSDELDLVIVGGYFGVGRRSGMTSHFMCAVAVPSNVPGEHPKVFHSFCKVGSGYTINELRELDQQLRPHWNAFDTKKPPESIILAPGFKEKPDVWIEPSKSKIVQIKAAEIITSDKFKTGVTLRFPRLEAVRSDKMWYECLNLNELTRLKSVAEGKLTYQHVNAEEKSEPAKKRRREAARVEQSRTVAKHFKPADVSSVEEVSQMFQEKEFYIVNGPSSHPKAVLEKKVAENGGTLTQNPCSDTFCVVAERINVRVKNIISQDKYDVVKASWLINCLDSGELKPWIPSDMFHSSSRTADKFAEEFDRHGDSYTEFATAESLRKAFDNVQSKNSAVPLSTDEILEISQRYFPDNSPFGLFKHCRVYLDQFIIIGNKSTGIPNSSLELIGLKLRMFGARITDSFDSKVTHVVFDGRDLCRLRELQRVTQDREVKQHLVTLDWVAQSIQAEKLLPERHFRPVT</sequence>
<feature type="domain" description="BRCT" evidence="22">
    <location>
        <begin position="814"/>
        <end position="918"/>
    </location>
</feature>
<dbReference type="PANTHER" id="PTHR45997:SF1">
    <property type="entry name" value="DNA LIGASE 4"/>
    <property type="match status" value="1"/>
</dbReference>
<evidence type="ECO:0000256" key="1">
    <source>
        <dbReference type="ARBA" id="ARBA00001946"/>
    </source>
</evidence>
<comment type="cofactor">
    <cofactor evidence="1">
        <name>Mg(2+)</name>
        <dbReference type="ChEBI" id="CHEBI:18420"/>
    </cofactor>
</comment>
<keyword evidence="12" id="KW-0460">Magnesium</keyword>
<dbReference type="CDD" id="cd17722">
    <property type="entry name" value="BRCT_DNA_ligase_IV_rpt1"/>
    <property type="match status" value="1"/>
</dbReference>
<evidence type="ECO:0000313" key="23">
    <source>
        <dbReference type="EMBL" id="CAH3162194.1"/>
    </source>
</evidence>
<dbReference type="GO" id="GO:0006310">
    <property type="term" value="P:DNA recombination"/>
    <property type="evidence" value="ECO:0007669"/>
    <property type="project" value="UniProtKB-KW"/>
</dbReference>
<evidence type="ECO:0000256" key="7">
    <source>
        <dbReference type="ARBA" id="ARBA00022723"/>
    </source>
</evidence>
<dbReference type="FunFam" id="2.40.50.140:FF:000150">
    <property type="entry name" value="DNA ligase"/>
    <property type="match status" value="1"/>
</dbReference>
<accession>A0AAU9XYW3</accession>
<evidence type="ECO:0000256" key="19">
    <source>
        <dbReference type="RuleBase" id="RU004196"/>
    </source>
</evidence>
<dbReference type="GO" id="GO:0046872">
    <property type="term" value="F:metal ion binding"/>
    <property type="evidence" value="ECO:0007669"/>
    <property type="project" value="UniProtKB-KW"/>
</dbReference>
<dbReference type="EC" id="6.5.1.1" evidence="4"/>
<evidence type="ECO:0000256" key="20">
    <source>
        <dbReference type="SAM" id="MobiDB-lite"/>
    </source>
</evidence>
<dbReference type="GO" id="GO:0006297">
    <property type="term" value="P:nucleotide-excision repair, DNA gap filling"/>
    <property type="evidence" value="ECO:0007669"/>
    <property type="project" value="TreeGrafter"/>
</dbReference>
<dbReference type="Gene3D" id="1.10.3260.10">
    <property type="entry name" value="DNA ligase, ATP-dependent, N-terminal domain"/>
    <property type="match status" value="1"/>
</dbReference>
<evidence type="ECO:0000256" key="5">
    <source>
        <dbReference type="ARBA" id="ARBA00022073"/>
    </source>
</evidence>
<evidence type="ECO:0000256" key="3">
    <source>
        <dbReference type="ARBA" id="ARBA00007572"/>
    </source>
</evidence>
<feature type="domain" description="ATP-dependent DNA ligase family profile" evidence="21">
    <location>
        <begin position="357"/>
        <end position="492"/>
    </location>
</feature>
<dbReference type="GO" id="GO:0005524">
    <property type="term" value="F:ATP binding"/>
    <property type="evidence" value="ECO:0007669"/>
    <property type="project" value="UniProtKB-KW"/>
</dbReference>
<protein>
    <recommendedName>
        <fullName evidence="5">DNA ligase 4</fullName>
        <ecNumber evidence="4">6.5.1.1</ecNumber>
    </recommendedName>
    <alternativeName>
        <fullName evidence="17">DNA ligase IV</fullName>
    </alternativeName>
    <alternativeName>
        <fullName evidence="16">Polydeoxyribonucleotide synthase [ATP] 4</fullName>
    </alternativeName>
</protein>
<dbReference type="GO" id="GO:0006303">
    <property type="term" value="P:double-strand break repair via nonhomologous end joining"/>
    <property type="evidence" value="ECO:0007669"/>
    <property type="project" value="TreeGrafter"/>
</dbReference>
<comment type="similarity">
    <text evidence="3 19">Belongs to the ATP-dependent DNA ligase family.</text>
</comment>
<dbReference type="InterPro" id="IPR029710">
    <property type="entry name" value="LIG4"/>
</dbReference>
<dbReference type="PROSITE" id="PS50172">
    <property type="entry name" value="BRCT"/>
    <property type="match status" value="2"/>
</dbReference>
<evidence type="ECO:0000256" key="2">
    <source>
        <dbReference type="ARBA" id="ARBA00004123"/>
    </source>
</evidence>
<dbReference type="GO" id="GO:0005958">
    <property type="term" value="C:DNA-dependent protein kinase-DNA ligase 4 complex"/>
    <property type="evidence" value="ECO:0007669"/>
    <property type="project" value="TreeGrafter"/>
</dbReference>
<evidence type="ECO:0000256" key="4">
    <source>
        <dbReference type="ARBA" id="ARBA00012727"/>
    </source>
</evidence>
<evidence type="ECO:0000256" key="10">
    <source>
        <dbReference type="ARBA" id="ARBA00022763"/>
    </source>
</evidence>
<dbReference type="InterPro" id="IPR036599">
    <property type="entry name" value="DNA_ligase_N_sf"/>
</dbReference>
<dbReference type="PANTHER" id="PTHR45997">
    <property type="entry name" value="DNA LIGASE 4"/>
    <property type="match status" value="1"/>
</dbReference>
<dbReference type="FunFam" id="3.40.50.10190:FF:000027">
    <property type="entry name" value="DNA ligase"/>
    <property type="match status" value="1"/>
</dbReference>
<dbReference type="InterPro" id="IPR021536">
    <property type="entry name" value="DNA_ligase_IV_dom"/>
</dbReference>
<dbReference type="Gene3D" id="2.40.50.140">
    <property type="entry name" value="Nucleic acid-binding proteins"/>
    <property type="match status" value="1"/>
</dbReference>
<dbReference type="SUPFAM" id="SSF50249">
    <property type="entry name" value="Nucleic acid-binding proteins"/>
    <property type="match status" value="1"/>
</dbReference>
<dbReference type="NCBIfam" id="TIGR00574">
    <property type="entry name" value="dnl1"/>
    <property type="match status" value="1"/>
</dbReference>
<dbReference type="InterPro" id="IPR012309">
    <property type="entry name" value="DNA_ligase_ATP-dep_C"/>
</dbReference>
<comment type="subcellular location">
    <subcellularLocation>
        <location evidence="2">Nucleus</location>
    </subcellularLocation>
</comment>
<keyword evidence="9" id="KW-0547">Nucleotide-binding</keyword>
<dbReference type="GO" id="GO:0071897">
    <property type="term" value="P:DNA biosynthetic process"/>
    <property type="evidence" value="ECO:0007669"/>
    <property type="project" value="InterPro"/>
</dbReference>
<organism evidence="23 24">
    <name type="scientific">Pocillopora meandrina</name>
    <dbReference type="NCBI Taxonomy" id="46732"/>
    <lineage>
        <taxon>Eukaryota</taxon>
        <taxon>Metazoa</taxon>
        <taxon>Cnidaria</taxon>
        <taxon>Anthozoa</taxon>
        <taxon>Hexacorallia</taxon>
        <taxon>Scleractinia</taxon>
        <taxon>Astrocoeniina</taxon>
        <taxon>Pocilloporidae</taxon>
        <taxon>Pocillopora</taxon>
    </lineage>
</organism>
<dbReference type="SMART" id="SM00292">
    <property type="entry name" value="BRCT"/>
    <property type="match status" value="2"/>
</dbReference>
<dbReference type="Gene3D" id="3.40.50.10190">
    <property type="entry name" value="BRCT domain"/>
    <property type="match status" value="2"/>
</dbReference>
<evidence type="ECO:0000256" key="14">
    <source>
        <dbReference type="ARBA" id="ARBA00023204"/>
    </source>
</evidence>
<evidence type="ECO:0000256" key="16">
    <source>
        <dbReference type="ARBA" id="ARBA00030676"/>
    </source>
</evidence>
<evidence type="ECO:0000256" key="17">
    <source>
        <dbReference type="ARBA" id="ARBA00031942"/>
    </source>
</evidence>
<gene>
    <name evidence="23" type="ORF">PMEA_00034085</name>
</gene>
<keyword evidence="7" id="KW-0479">Metal-binding</keyword>
<evidence type="ECO:0000256" key="15">
    <source>
        <dbReference type="ARBA" id="ARBA00023242"/>
    </source>
</evidence>
<dbReference type="GO" id="GO:0032807">
    <property type="term" value="C:DNA ligase IV complex"/>
    <property type="evidence" value="ECO:0007669"/>
    <property type="project" value="TreeGrafter"/>
</dbReference>
<dbReference type="Pfam" id="PF04679">
    <property type="entry name" value="DNA_ligase_A_C"/>
    <property type="match status" value="1"/>
</dbReference>
<dbReference type="InterPro" id="IPR044125">
    <property type="entry name" value="Adenylation_DNA_ligase_IV"/>
</dbReference>
<dbReference type="InterPro" id="IPR036420">
    <property type="entry name" value="BRCT_dom_sf"/>
</dbReference>
<dbReference type="CDD" id="cd07903">
    <property type="entry name" value="Adenylation_DNA_ligase_IV"/>
    <property type="match status" value="1"/>
</dbReference>
<evidence type="ECO:0000259" key="21">
    <source>
        <dbReference type="PROSITE" id="PS50160"/>
    </source>
</evidence>
<keyword evidence="11" id="KW-0067">ATP-binding</keyword>
<evidence type="ECO:0000256" key="18">
    <source>
        <dbReference type="ARBA" id="ARBA00034003"/>
    </source>
</evidence>
<dbReference type="GO" id="GO:0003910">
    <property type="term" value="F:DNA ligase (ATP) activity"/>
    <property type="evidence" value="ECO:0007669"/>
    <property type="project" value="UniProtKB-EC"/>
</dbReference>
<dbReference type="CDD" id="cd07968">
    <property type="entry name" value="OBF_DNA_ligase_IV"/>
    <property type="match status" value="1"/>
</dbReference>
<feature type="domain" description="BRCT" evidence="22">
    <location>
        <begin position="661"/>
        <end position="742"/>
    </location>
</feature>
<keyword evidence="8" id="KW-0677">Repeat</keyword>
<evidence type="ECO:0000256" key="13">
    <source>
        <dbReference type="ARBA" id="ARBA00023172"/>
    </source>
</evidence>
<dbReference type="Pfam" id="PF16589">
    <property type="entry name" value="BRCT_2"/>
    <property type="match status" value="1"/>
</dbReference>
<evidence type="ECO:0000256" key="6">
    <source>
        <dbReference type="ARBA" id="ARBA00022598"/>
    </source>
</evidence>
<reference evidence="23 24" key="1">
    <citation type="submission" date="2022-05" db="EMBL/GenBank/DDBJ databases">
        <authorList>
            <consortium name="Genoscope - CEA"/>
            <person name="William W."/>
        </authorList>
    </citation>
    <scope>NUCLEOTIDE SEQUENCE [LARGE SCALE GENOMIC DNA]</scope>
</reference>
<comment type="caution">
    <text evidence="23">The sequence shown here is derived from an EMBL/GenBank/DDBJ whole genome shotgun (WGS) entry which is preliminary data.</text>
</comment>
<evidence type="ECO:0000259" key="22">
    <source>
        <dbReference type="PROSITE" id="PS50172"/>
    </source>
</evidence>
<keyword evidence="13" id="KW-0233">DNA recombination</keyword>
<keyword evidence="10" id="KW-0227">DNA damage</keyword>
<dbReference type="EMBL" id="CALNXJ010000083">
    <property type="protein sequence ID" value="CAH3162194.1"/>
    <property type="molecule type" value="Genomic_DNA"/>
</dbReference>
<dbReference type="InterPro" id="IPR001357">
    <property type="entry name" value="BRCT_dom"/>
</dbReference>
<evidence type="ECO:0000256" key="11">
    <source>
        <dbReference type="ARBA" id="ARBA00022840"/>
    </source>
</evidence>
<evidence type="ECO:0000256" key="12">
    <source>
        <dbReference type="ARBA" id="ARBA00022842"/>
    </source>
</evidence>
<proteinExistence type="inferred from homology"/>
<dbReference type="InterPro" id="IPR012340">
    <property type="entry name" value="NA-bd_OB-fold"/>
</dbReference>